<comment type="caution">
    <text evidence="1">The sequence shown here is derived from an EMBL/GenBank/DDBJ whole genome shotgun (WGS) entry which is preliminary data.</text>
</comment>
<evidence type="ECO:0000313" key="2">
    <source>
        <dbReference type="Proteomes" id="UP000295636"/>
    </source>
</evidence>
<dbReference type="Proteomes" id="UP000295636">
    <property type="component" value="Unassembled WGS sequence"/>
</dbReference>
<name>A0A4R5KPX1_9BACL</name>
<accession>A0A4R5KPX1</accession>
<sequence>MEGVQTAQTEAIAEGARHGYVPLRLSSLCSLRQQGTLSEIEAGKAKPSFDMGGQRRFLGMVIA</sequence>
<dbReference type="RefSeq" id="WP_133229211.1">
    <property type="nucleotide sequence ID" value="NZ_SMRT01000006.1"/>
</dbReference>
<reference evidence="1 2" key="1">
    <citation type="submission" date="2019-03" db="EMBL/GenBank/DDBJ databases">
        <title>This is whole genome sequence of Paenibacillus sp MS74 strain.</title>
        <authorList>
            <person name="Trinh H.N."/>
        </authorList>
    </citation>
    <scope>NUCLEOTIDE SEQUENCE [LARGE SCALE GENOMIC DNA]</scope>
    <source>
        <strain evidence="1 2">MS74</strain>
    </source>
</reference>
<protein>
    <submittedName>
        <fullName evidence="1">Uncharacterized protein</fullName>
    </submittedName>
</protein>
<proteinExistence type="predicted"/>
<evidence type="ECO:0000313" key="1">
    <source>
        <dbReference type="EMBL" id="TDF97045.1"/>
    </source>
</evidence>
<dbReference type="AlphaFoldDB" id="A0A4R5KPX1"/>
<dbReference type="EMBL" id="SMRT01000006">
    <property type="protein sequence ID" value="TDF97045.1"/>
    <property type="molecule type" value="Genomic_DNA"/>
</dbReference>
<organism evidence="1 2">
    <name type="scientific">Paenibacillus piri</name>
    <dbReference type="NCBI Taxonomy" id="2547395"/>
    <lineage>
        <taxon>Bacteria</taxon>
        <taxon>Bacillati</taxon>
        <taxon>Bacillota</taxon>
        <taxon>Bacilli</taxon>
        <taxon>Bacillales</taxon>
        <taxon>Paenibacillaceae</taxon>
        <taxon>Paenibacillus</taxon>
    </lineage>
</organism>
<keyword evidence="2" id="KW-1185">Reference proteome</keyword>
<gene>
    <name evidence="1" type="ORF">E1757_14425</name>
</gene>